<proteinExistence type="predicted"/>
<evidence type="ECO:0000313" key="2">
    <source>
        <dbReference type="Proteomes" id="UP001232156"/>
    </source>
</evidence>
<dbReference type="RefSeq" id="WP_165277979.1">
    <property type="nucleotide sequence ID" value="NZ_JAUZQE010000027.1"/>
</dbReference>
<sequence length="85" mass="8802">MTTVLTDLEVQLAAPGGAALRNRLVARAARLEAAARSRLADGLPRQDFPAWHDIAEAAAAARAVLAAWPANEDPPADPSGPAQPL</sequence>
<comment type="caution">
    <text evidence="1">The sequence shown here is derived from an EMBL/GenBank/DDBJ whole genome shotgun (WGS) entry which is preliminary data.</text>
</comment>
<keyword evidence="2" id="KW-1185">Reference proteome</keyword>
<accession>A0ABU1D7T1</accession>
<reference evidence="1 2" key="1">
    <citation type="submission" date="2023-08" db="EMBL/GenBank/DDBJ databases">
        <title>Alcaligenaceae gen. nov., a novel taxon isolated from the sludge of Yixing Pesticide Factory.</title>
        <authorList>
            <person name="Ruan L."/>
        </authorList>
    </citation>
    <scope>NUCLEOTIDE SEQUENCE [LARGE SCALE GENOMIC DNA]</scope>
    <source>
        <strain evidence="1 2">LG-2</strain>
    </source>
</reference>
<dbReference type="Gene3D" id="1.20.5.420">
    <property type="entry name" value="Immunoglobulin FC, subunit C"/>
    <property type="match status" value="1"/>
</dbReference>
<dbReference type="Proteomes" id="UP001232156">
    <property type="component" value="Unassembled WGS sequence"/>
</dbReference>
<organism evidence="1 2">
    <name type="scientific">Yanghanlia caeni</name>
    <dbReference type="NCBI Taxonomy" id="3064283"/>
    <lineage>
        <taxon>Bacteria</taxon>
        <taxon>Pseudomonadati</taxon>
        <taxon>Pseudomonadota</taxon>
        <taxon>Betaproteobacteria</taxon>
        <taxon>Burkholderiales</taxon>
        <taxon>Alcaligenaceae</taxon>
        <taxon>Yanghanlia</taxon>
    </lineage>
</organism>
<dbReference type="EMBL" id="JAUZQE010000027">
    <property type="protein sequence ID" value="MDR4126506.1"/>
    <property type="molecule type" value="Genomic_DNA"/>
</dbReference>
<gene>
    <name evidence="1" type="ORF">Q8947_10995</name>
</gene>
<protein>
    <submittedName>
        <fullName evidence="1">Uncharacterized protein</fullName>
    </submittedName>
</protein>
<name>A0ABU1D7T1_9BURK</name>
<evidence type="ECO:0000313" key="1">
    <source>
        <dbReference type="EMBL" id="MDR4126506.1"/>
    </source>
</evidence>